<dbReference type="Proteomes" id="UP000474718">
    <property type="component" value="Unassembled WGS sequence"/>
</dbReference>
<dbReference type="Proteomes" id="UP000184089">
    <property type="component" value="Unassembled WGS sequence"/>
</dbReference>
<evidence type="ECO:0000313" key="3">
    <source>
        <dbReference type="EMBL" id="SHF78603.1"/>
    </source>
</evidence>
<reference evidence="4" key="1">
    <citation type="submission" date="2016-11" db="EMBL/GenBank/DDBJ databases">
        <authorList>
            <person name="Jaros S."/>
            <person name="Januszkiewicz K."/>
            <person name="Wedrychowicz H."/>
        </authorList>
    </citation>
    <scope>NUCLEOTIDE SEQUENCE [LARGE SCALE GENOMIC DNA]</scope>
    <source>
        <strain evidence="4">DSM 4029</strain>
    </source>
</reference>
<organism evidence="3 4">
    <name type="scientific">Bittarella massiliensis</name>
    <name type="common">ex Durand et al. 2017</name>
    <dbReference type="NCBI Taxonomy" id="1720313"/>
    <lineage>
        <taxon>Bacteria</taxon>
        <taxon>Bacillati</taxon>
        <taxon>Bacillota</taxon>
        <taxon>Clostridia</taxon>
        <taxon>Eubacteriales</taxon>
        <taxon>Oscillospiraceae</taxon>
        <taxon>Bittarella (ex Durand et al. 2017)</taxon>
    </lineage>
</organism>
<reference evidence="3" key="2">
    <citation type="submission" date="2016-11" db="EMBL/GenBank/DDBJ databases">
        <authorList>
            <person name="Varghese N."/>
            <person name="Submissions S."/>
        </authorList>
    </citation>
    <scope>NUCLEOTIDE SEQUENCE</scope>
    <source>
        <strain evidence="3">DSM 4029</strain>
    </source>
</reference>
<feature type="transmembrane region" description="Helical" evidence="1">
    <location>
        <begin position="87"/>
        <end position="106"/>
    </location>
</feature>
<dbReference type="PROSITE" id="PS51257">
    <property type="entry name" value="PROKAR_LIPOPROTEIN"/>
    <property type="match status" value="1"/>
</dbReference>
<accession>A0AAQ1MBW3</accession>
<name>A0AAQ1MBW3_9FIRM</name>
<feature type="transmembrane region" description="Helical" evidence="1">
    <location>
        <begin position="53"/>
        <end position="75"/>
    </location>
</feature>
<dbReference type="RefSeq" id="WP_044992801.1">
    <property type="nucleotide sequence ID" value="NZ_FQVY01000001.1"/>
</dbReference>
<keyword evidence="1" id="KW-0812">Transmembrane</keyword>
<evidence type="ECO:0000313" key="2">
    <source>
        <dbReference type="EMBL" id="MZL69570.1"/>
    </source>
</evidence>
<dbReference type="EMBL" id="WWVX01000004">
    <property type="protein sequence ID" value="MZL69570.1"/>
    <property type="molecule type" value="Genomic_DNA"/>
</dbReference>
<keyword evidence="1" id="KW-1133">Transmembrane helix</keyword>
<keyword evidence="5" id="KW-1185">Reference proteome</keyword>
<protein>
    <submittedName>
        <fullName evidence="3">Uncharacterized protein</fullName>
    </submittedName>
</protein>
<proteinExistence type="predicted"/>
<sequence>MERKPLQKQPDRDFLQFARWVSGAPFFGLAAACGAAAVLLLRGGEWSLSTALYLVVPLAGMLVLYGVLAAVAKAWYGLKIPLLPRVLRLPALLLAAALVALCIALAR</sequence>
<feature type="transmembrane region" description="Helical" evidence="1">
    <location>
        <begin position="20"/>
        <end position="41"/>
    </location>
</feature>
<keyword evidence="1" id="KW-0472">Membrane</keyword>
<gene>
    <name evidence="2" type="ORF">GT747_07335</name>
    <name evidence="3" type="ORF">SAMN05444424_0673</name>
</gene>
<evidence type="ECO:0000313" key="4">
    <source>
        <dbReference type="Proteomes" id="UP000184089"/>
    </source>
</evidence>
<dbReference type="AlphaFoldDB" id="A0AAQ1MBW3"/>
<dbReference type="EMBL" id="FQVY01000001">
    <property type="protein sequence ID" value="SHF78603.1"/>
    <property type="molecule type" value="Genomic_DNA"/>
</dbReference>
<evidence type="ECO:0000313" key="5">
    <source>
        <dbReference type="Proteomes" id="UP000474718"/>
    </source>
</evidence>
<evidence type="ECO:0000256" key="1">
    <source>
        <dbReference type="SAM" id="Phobius"/>
    </source>
</evidence>
<reference evidence="2 5" key="3">
    <citation type="journal article" date="2019" name="Nat. Med.">
        <title>A library of human gut bacterial isolates paired with longitudinal multiomics data enables mechanistic microbiome research.</title>
        <authorList>
            <person name="Poyet M."/>
            <person name="Groussin M."/>
            <person name="Gibbons S.M."/>
            <person name="Avila-Pacheco J."/>
            <person name="Jiang X."/>
            <person name="Kearney S.M."/>
            <person name="Perrotta A.R."/>
            <person name="Berdy B."/>
            <person name="Zhao S."/>
            <person name="Lieberman T.D."/>
            <person name="Swanson P.K."/>
            <person name="Smith M."/>
            <person name="Roesemann S."/>
            <person name="Alexander J.E."/>
            <person name="Rich S.A."/>
            <person name="Livny J."/>
            <person name="Vlamakis H."/>
            <person name="Clish C."/>
            <person name="Bullock K."/>
            <person name="Deik A."/>
            <person name="Scott J."/>
            <person name="Pierce K.A."/>
            <person name="Xavier R.J."/>
            <person name="Alm E.J."/>
        </authorList>
    </citation>
    <scope>NUCLEOTIDE SEQUENCE [LARGE SCALE GENOMIC DNA]</scope>
    <source>
        <strain evidence="2 5">BIOML-A2</strain>
    </source>
</reference>
<comment type="caution">
    <text evidence="3">The sequence shown here is derived from an EMBL/GenBank/DDBJ whole genome shotgun (WGS) entry which is preliminary data.</text>
</comment>